<feature type="transmembrane region" description="Helical" evidence="6">
    <location>
        <begin position="142"/>
        <end position="161"/>
    </location>
</feature>
<feature type="transmembrane region" description="Helical" evidence="6">
    <location>
        <begin position="167"/>
        <end position="191"/>
    </location>
</feature>
<feature type="transmembrane region" description="Helical" evidence="6">
    <location>
        <begin position="379"/>
        <end position="401"/>
    </location>
</feature>
<accession>A0A1F6AHB0</accession>
<sequence>MSTRSVIVWNTGSQIVGKIATTGSIFLVNIFVARLYGVAAYGEFTKILTYIAPFYLLSDFGLNAVFLQKKYPWESLVFLRLFLSLLITFFALALLNFLPQGTMSGYTQFVRFGIVIFLPAIIFQGLLTSANAFFQQKLRYDLSTVALIAGSTVFLLLSLIALRQTSYTVGITGIVSALLIGTIITGISAIVAAKKLKGTFVIFLNAKEMLTLLSQSIPLALTLIFNLIYFRIDNFILILTRPTSEVGIYGLAYKIFETVLVAPTFFMNATYPLLVQKVGTPAFINFLRKTGSVLFLASLASVLVFWFAAPLLALIRSDFAGSVAALRVLILGFPFFFLSSGAMWALIAQRKQGVLVAIYGFSMLLNIALNLWFIPNYGYMAAAWITIISEGLVLLLSGFVLRKELFSKKLS</sequence>
<gene>
    <name evidence="7" type="ORF">A3A79_02595</name>
</gene>
<feature type="transmembrane region" description="Helical" evidence="6">
    <location>
        <begin position="20"/>
        <end position="41"/>
    </location>
</feature>
<evidence type="ECO:0000313" key="8">
    <source>
        <dbReference type="Proteomes" id="UP000178759"/>
    </source>
</evidence>
<dbReference type="InterPro" id="IPR002797">
    <property type="entry name" value="Polysacc_synth"/>
</dbReference>
<organism evidence="7 8">
    <name type="scientific">Candidatus Gottesmanbacteria bacterium RIFCSPLOWO2_01_FULL_43_11b</name>
    <dbReference type="NCBI Taxonomy" id="1798392"/>
    <lineage>
        <taxon>Bacteria</taxon>
        <taxon>Candidatus Gottesmaniibacteriota</taxon>
    </lineage>
</organism>
<feature type="transmembrane region" description="Helical" evidence="6">
    <location>
        <begin position="212"/>
        <end position="232"/>
    </location>
</feature>
<evidence type="ECO:0000256" key="3">
    <source>
        <dbReference type="ARBA" id="ARBA00022692"/>
    </source>
</evidence>
<evidence type="ECO:0000256" key="4">
    <source>
        <dbReference type="ARBA" id="ARBA00022989"/>
    </source>
</evidence>
<dbReference type="AlphaFoldDB" id="A0A1F6AHB0"/>
<evidence type="ECO:0000256" key="2">
    <source>
        <dbReference type="ARBA" id="ARBA00022475"/>
    </source>
</evidence>
<feature type="transmembrane region" description="Helical" evidence="6">
    <location>
        <begin position="109"/>
        <end position="130"/>
    </location>
</feature>
<keyword evidence="2" id="KW-1003">Cell membrane</keyword>
<dbReference type="InterPro" id="IPR050833">
    <property type="entry name" value="Poly_Biosynth_Transport"/>
</dbReference>
<protein>
    <submittedName>
        <fullName evidence="7">Uncharacterized protein</fullName>
    </submittedName>
</protein>
<dbReference type="PANTHER" id="PTHR30250">
    <property type="entry name" value="PST FAMILY PREDICTED COLANIC ACID TRANSPORTER"/>
    <property type="match status" value="1"/>
</dbReference>
<dbReference type="GO" id="GO:0005886">
    <property type="term" value="C:plasma membrane"/>
    <property type="evidence" value="ECO:0007669"/>
    <property type="project" value="UniProtKB-SubCell"/>
</dbReference>
<feature type="transmembrane region" description="Helical" evidence="6">
    <location>
        <begin position="78"/>
        <end position="97"/>
    </location>
</feature>
<dbReference type="STRING" id="1798392.A3A79_02595"/>
<keyword evidence="4 6" id="KW-1133">Transmembrane helix</keyword>
<dbReference type="Proteomes" id="UP000178759">
    <property type="component" value="Unassembled WGS sequence"/>
</dbReference>
<proteinExistence type="predicted"/>
<dbReference type="Pfam" id="PF01943">
    <property type="entry name" value="Polysacc_synt"/>
    <property type="match status" value="1"/>
</dbReference>
<comment type="subcellular location">
    <subcellularLocation>
        <location evidence="1">Cell membrane</location>
        <topology evidence="1">Multi-pass membrane protein</topology>
    </subcellularLocation>
</comment>
<evidence type="ECO:0000313" key="7">
    <source>
        <dbReference type="EMBL" id="OGG24061.1"/>
    </source>
</evidence>
<feature type="transmembrane region" description="Helical" evidence="6">
    <location>
        <begin position="354"/>
        <end position="373"/>
    </location>
</feature>
<evidence type="ECO:0000256" key="6">
    <source>
        <dbReference type="SAM" id="Phobius"/>
    </source>
</evidence>
<reference evidence="7 8" key="1">
    <citation type="journal article" date="2016" name="Nat. Commun.">
        <title>Thousands of microbial genomes shed light on interconnected biogeochemical processes in an aquifer system.</title>
        <authorList>
            <person name="Anantharaman K."/>
            <person name="Brown C.T."/>
            <person name="Hug L.A."/>
            <person name="Sharon I."/>
            <person name="Castelle C.J."/>
            <person name="Probst A.J."/>
            <person name="Thomas B.C."/>
            <person name="Singh A."/>
            <person name="Wilkins M.J."/>
            <person name="Karaoz U."/>
            <person name="Brodie E.L."/>
            <person name="Williams K.H."/>
            <person name="Hubbard S.S."/>
            <person name="Banfield J.F."/>
        </authorList>
    </citation>
    <scope>NUCLEOTIDE SEQUENCE [LARGE SCALE GENOMIC DNA]</scope>
</reference>
<dbReference type="PANTHER" id="PTHR30250:SF11">
    <property type="entry name" value="O-ANTIGEN TRANSPORTER-RELATED"/>
    <property type="match status" value="1"/>
</dbReference>
<name>A0A1F6AHB0_9BACT</name>
<feature type="transmembrane region" description="Helical" evidence="6">
    <location>
        <begin position="47"/>
        <end position="66"/>
    </location>
</feature>
<keyword evidence="3 6" id="KW-0812">Transmembrane</keyword>
<keyword evidence="5 6" id="KW-0472">Membrane</keyword>
<comment type="caution">
    <text evidence="7">The sequence shown here is derived from an EMBL/GenBank/DDBJ whole genome shotgun (WGS) entry which is preliminary data.</text>
</comment>
<feature type="transmembrane region" description="Helical" evidence="6">
    <location>
        <begin position="292"/>
        <end position="312"/>
    </location>
</feature>
<evidence type="ECO:0000256" key="1">
    <source>
        <dbReference type="ARBA" id="ARBA00004651"/>
    </source>
</evidence>
<dbReference type="EMBL" id="MFJV01000001">
    <property type="protein sequence ID" value="OGG24061.1"/>
    <property type="molecule type" value="Genomic_DNA"/>
</dbReference>
<feature type="transmembrane region" description="Helical" evidence="6">
    <location>
        <begin position="324"/>
        <end position="347"/>
    </location>
</feature>
<evidence type="ECO:0000256" key="5">
    <source>
        <dbReference type="ARBA" id="ARBA00023136"/>
    </source>
</evidence>